<dbReference type="GeneID" id="6082584"/>
<keyword evidence="2" id="KW-1185">Reference proteome</keyword>
<sequence>MMVPSSFAHLTLNVPTVPTTFDGDVRSFLSPDTVSERELLAGTSPAQHTSMPTALTYPTKGKELLPHLFNELAREVCGSPVRGKPLFSEIHLDHPTKAAEHCDKLLHLVQRSRDFAQSIKTVYITEHLTTDDGASCSWLTTENSLPQLLSLLESLSALSISCSSGYLEWRTLSTELSTSFSSLFTKVTSLQLRSVEGVPIAPMLFSRLEHLDFDDVTPGEMHPLDLTFFDQSHESEKNNLSSLSVINSLSAMKELFDCLSHPNARLDLSLLHSLEIGFCKEEEMAGACLALSAVSQSVRHLGIKHVLPTAFDSREFPLKSLNLHQFPHLLSLSHSIDYLYITYPSENDHDPLTSLLNQLRQISNESEIQSFNLDLNLTGITADTDSITSDVEVEEIDTALSKLCHNEIWGHLGQTLARFPALEQVSILVEMRDACAGMYAKFCLGLQDSLYDLSGSGIRVMFTIA</sequence>
<name>B0DSS4_LACBS</name>
<dbReference type="Proteomes" id="UP000001194">
    <property type="component" value="Unassembled WGS sequence"/>
</dbReference>
<dbReference type="HOGENOM" id="CLU_653955_0_0_1"/>
<evidence type="ECO:0000313" key="1">
    <source>
        <dbReference type="EMBL" id="EDR02291.1"/>
    </source>
</evidence>
<gene>
    <name evidence="1" type="ORF">LACBIDRAFT_332453</name>
</gene>
<protein>
    <submittedName>
        <fullName evidence="1">Predicted protein</fullName>
    </submittedName>
</protein>
<dbReference type="EMBL" id="DS547131">
    <property type="protein sequence ID" value="EDR02291.1"/>
    <property type="molecule type" value="Genomic_DNA"/>
</dbReference>
<dbReference type="AlphaFoldDB" id="B0DSS4"/>
<dbReference type="KEGG" id="lbc:LACBIDRAFT_332453"/>
<organism evidence="2">
    <name type="scientific">Laccaria bicolor (strain S238N-H82 / ATCC MYA-4686)</name>
    <name type="common">Bicoloured deceiver</name>
    <name type="synonym">Laccaria laccata var. bicolor</name>
    <dbReference type="NCBI Taxonomy" id="486041"/>
    <lineage>
        <taxon>Eukaryota</taxon>
        <taxon>Fungi</taxon>
        <taxon>Dikarya</taxon>
        <taxon>Basidiomycota</taxon>
        <taxon>Agaricomycotina</taxon>
        <taxon>Agaricomycetes</taxon>
        <taxon>Agaricomycetidae</taxon>
        <taxon>Agaricales</taxon>
        <taxon>Agaricineae</taxon>
        <taxon>Hydnangiaceae</taxon>
        <taxon>Laccaria</taxon>
    </lineage>
</organism>
<accession>B0DSS4</accession>
<proteinExistence type="predicted"/>
<dbReference type="OrthoDB" id="10341771at2759"/>
<dbReference type="InParanoid" id="B0DSS4"/>
<reference evidence="1 2" key="1">
    <citation type="journal article" date="2008" name="Nature">
        <title>The genome of Laccaria bicolor provides insights into mycorrhizal symbiosis.</title>
        <authorList>
            <person name="Martin F."/>
            <person name="Aerts A."/>
            <person name="Ahren D."/>
            <person name="Brun A."/>
            <person name="Danchin E.G.J."/>
            <person name="Duchaussoy F."/>
            <person name="Gibon J."/>
            <person name="Kohler A."/>
            <person name="Lindquist E."/>
            <person name="Pereda V."/>
            <person name="Salamov A."/>
            <person name="Shapiro H.J."/>
            <person name="Wuyts J."/>
            <person name="Blaudez D."/>
            <person name="Buee M."/>
            <person name="Brokstein P."/>
            <person name="Canbaeck B."/>
            <person name="Cohen D."/>
            <person name="Courty P.E."/>
            <person name="Coutinho P.M."/>
            <person name="Delaruelle C."/>
            <person name="Detter J.C."/>
            <person name="Deveau A."/>
            <person name="DiFazio S."/>
            <person name="Duplessis S."/>
            <person name="Fraissinet-Tachet L."/>
            <person name="Lucic E."/>
            <person name="Frey-Klett P."/>
            <person name="Fourrey C."/>
            <person name="Feussner I."/>
            <person name="Gay G."/>
            <person name="Grimwood J."/>
            <person name="Hoegger P.J."/>
            <person name="Jain P."/>
            <person name="Kilaru S."/>
            <person name="Labbe J."/>
            <person name="Lin Y.C."/>
            <person name="Legue V."/>
            <person name="Le Tacon F."/>
            <person name="Marmeisse R."/>
            <person name="Melayah D."/>
            <person name="Montanini B."/>
            <person name="Muratet M."/>
            <person name="Nehls U."/>
            <person name="Niculita-Hirzel H."/>
            <person name="Oudot-Le Secq M.P."/>
            <person name="Peter M."/>
            <person name="Quesneville H."/>
            <person name="Rajashekar B."/>
            <person name="Reich M."/>
            <person name="Rouhier N."/>
            <person name="Schmutz J."/>
            <person name="Yin T."/>
            <person name="Chalot M."/>
            <person name="Henrissat B."/>
            <person name="Kuees U."/>
            <person name="Lucas S."/>
            <person name="Van de Peer Y."/>
            <person name="Podila G.K."/>
            <person name="Polle A."/>
            <person name="Pukkila P.J."/>
            <person name="Richardson P.M."/>
            <person name="Rouze P."/>
            <person name="Sanders I.R."/>
            <person name="Stajich J.E."/>
            <person name="Tunlid A."/>
            <person name="Tuskan G."/>
            <person name="Grigoriev I.V."/>
        </authorList>
    </citation>
    <scope>NUCLEOTIDE SEQUENCE [LARGE SCALE GENOMIC DNA]</scope>
    <source>
        <strain evidence="2">S238N-H82 / ATCC MYA-4686</strain>
    </source>
</reference>
<evidence type="ECO:0000313" key="2">
    <source>
        <dbReference type="Proteomes" id="UP000001194"/>
    </source>
</evidence>
<dbReference type="RefSeq" id="XP_001886968.1">
    <property type="nucleotide sequence ID" value="XM_001886933.1"/>
</dbReference>